<evidence type="ECO:0000256" key="7">
    <source>
        <dbReference type="ARBA" id="ARBA00023237"/>
    </source>
</evidence>
<feature type="compositionally biased region" description="Polar residues" evidence="10">
    <location>
        <begin position="1020"/>
        <end position="1031"/>
    </location>
</feature>
<protein>
    <submittedName>
        <fullName evidence="14">TonB-dependent receptor domain-containing protein</fullName>
    </submittedName>
</protein>
<name>A0ABW4MWD7_9CAUL</name>
<dbReference type="EMBL" id="JBHUEY010000001">
    <property type="protein sequence ID" value="MFD1782294.1"/>
    <property type="molecule type" value="Genomic_DNA"/>
</dbReference>
<evidence type="ECO:0000256" key="8">
    <source>
        <dbReference type="PROSITE-ProRule" id="PRU01360"/>
    </source>
</evidence>
<evidence type="ECO:0000259" key="12">
    <source>
        <dbReference type="Pfam" id="PF00593"/>
    </source>
</evidence>
<evidence type="ECO:0000256" key="5">
    <source>
        <dbReference type="ARBA" id="ARBA00023077"/>
    </source>
</evidence>
<dbReference type="InterPro" id="IPR000531">
    <property type="entry name" value="Beta-barrel_TonB"/>
</dbReference>
<dbReference type="SUPFAM" id="SSF56935">
    <property type="entry name" value="Porins"/>
    <property type="match status" value="1"/>
</dbReference>
<evidence type="ECO:0000313" key="14">
    <source>
        <dbReference type="EMBL" id="MFD1782294.1"/>
    </source>
</evidence>
<keyword evidence="14" id="KW-0675">Receptor</keyword>
<keyword evidence="7 8" id="KW-0998">Cell outer membrane</keyword>
<evidence type="ECO:0000256" key="2">
    <source>
        <dbReference type="ARBA" id="ARBA00022448"/>
    </source>
</evidence>
<evidence type="ECO:0000256" key="9">
    <source>
        <dbReference type="RuleBase" id="RU003357"/>
    </source>
</evidence>
<evidence type="ECO:0000256" key="3">
    <source>
        <dbReference type="ARBA" id="ARBA00022452"/>
    </source>
</evidence>
<dbReference type="Gene3D" id="2.170.130.10">
    <property type="entry name" value="TonB-dependent receptor, plug domain"/>
    <property type="match status" value="1"/>
</dbReference>
<dbReference type="Pfam" id="PF00593">
    <property type="entry name" value="TonB_dep_Rec_b-barrel"/>
    <property type="match status" value="1"/>
</dbReference>
<feature type="domain" description="TonB-dependent receptor-like beta-barrel" evidence="12">
    <location>
        <begin position="483"/>
        <end position="1082"/>
    </location>
</feature>
<feature type="region of interest" description="Disordered" evidence="10">
    <location>
        <begin position="1002"/>
        <end position="1038"/>
    </location>
</feature>
<evidence type="ECO:0000256" key="11">
    <source>
        <dbReference type="SAM" id="SignalP"/>
    </source>
</evidence>
<reference evidence="15" key="1">
    <citation type="journal article" date="2019" name="Int. J. Syst. Evol. Microbiol.">
        <title>The Global Catalogue of Microorganisms (GCM) 10K type strain sequencing project: providing services to taxonomists for standard genome sequencing and annotation.</title>
        <authorList>
            <consortium name="The Broad Institute Genomics Platform"/>
            <consortium name="The Broad Institute Genome Sequencing Center for Infectious Disease"/>
            <person name="Wu L."/>
            <person name="Ma J."/>
        </authorList>
    </citation>
    <scope>NUCLEOTIDE SEQUENCE [LARGE SCALE GENOMIC DNA]</scope>
    <source>
        <strain evidence="15">DFY28</strain>
    </source>
</reference>
<feature type="signal peptide" evidence="11">
    <location>
        <begin position="1"/>
        <end position="28"/>
    </location>
</feature>
<evidence type="ECO:0000259" key="13">
    <source>
        <dbReference type="Pfam" id="PF07715"/>
    </source>
</evidence>
<proteinExistence type="inferred from homology"/>
<dbReference type="PANTHER" id="PTHR47234:SF3">
    <property type="entry name" value="SECRETIN_TONB SHORT N-TERMINAL DOMAIN-CONTAINING PROTEIN"/>
    <property type="match status" value="1"/>
</dbReference>
<accession>A0ABW4MWD7</accession>
<dbReference type="InterPro" id="IPR012910">
    <property type="entry name" value="Plug_dom"/>
</dbReference>
<evidence type="ECO:0000256" key="1">
    <source>
        <dbReference type="ARBA" id="ARBA00004571"/>
    </source>
</evidence>
<keyword evidence="6 8" id="KW-0472">Membrane</keyword>
<keyword evidence="15" id="KW-1185">Reference proteome</keyword>
<keyword evidence="11" id="KW-0732">Signal</keyword>
<feature type="compositionally biased region" description="Low complexity" evidence="10">
    <location>
        <begin position="1006"/>
        <end position="1019"/>
    </location>
</feature>
<organism evidence="14 15">
    <name type="scientific">Phenylobacterium terrae</name>
    <dbReference type="NCBI Taxonomy" id="2665495"/>
    <lineage>
        <taxon>Bacteria</taxon>
        <taxon>Pseudomonadati</taxon>
        <taxon>Pseudomonadota</taxon>
        <taxon>Alphaproteobacteria</taxon>
        <taxon>Caulobacterales</taxon>
        <taxon>Caulobacteraceae</taxon>
        <taxon>Phenylobacterium</taxon>
    </lineage>
</organism>
<dbReference type="InterPro" id="IPR039426">
    <property type="entry name" value="TonB-dep_rcpt-like"/>
</dbReference>
<comment type="similarity">
    <text evidence="8 9">Belongs to the TonB-dependent receptor family.</text>
</comment>
<gene>
    <name evidence="14" type="ORF">ACFSC0_02725</name>
</gene>
<dbReference type="Proteomes" id="UP001597237">
    <property type="component" value="Unassembled WGS sequence"/>
</dbReference>
<evidence type="ECO:0000313" key="15">
    <source>
        <dbReference type="Proteomes" id="UP001597237"/>
    </source>
</evidence>
<dbReference type="InterPro" id="IPR036942">
    <property type="entry name" value="Beta-barrel_TonB_sf"/>
</dbReference>
<dbReference type="InterPro" id="IPR037066">
    <property type="entry name" value="Plug_dom_sf"/>
</dbReference>
<dbReference type="Pfam" id="PF07715">
    <property type="entry name" value="Plug"/>
    <property type="match status" value="1"/>
</dbReference>
<dbReference type="PANTHER" id="PTHR47234">
    <property type="match status" value="1"/>
</dbReference>
<keyword evidence="4 8" id="KW-0812">Transmembrane</keyword>
<dbReference type="PROSITE" id="PS52016">
    <property type="entry name" value="TONB_DEPENDENT_REC_3"/>
    <property type="match status" value="1"/>
</dbReference>
<evidence type="ECO:0000256" key="10">
    <source>
        <dbReference type="SAM" id="MobiDB-lite"/>
    </source>
</evidence>
<feature type="chain" id="PRO_5045576074" evidence="11">
    <location>
        <begin position="29"/>
        <end position="1117"/>
    </location>
</feature>
<keyword evidence="5 9" id="KW-0798">TonB box</keyword>
<keyword evidence="2 8" id="KW-0813">Transport</keyword>
<evidence type="ECO:0000256" key="6">
    <source>
        <dbReference type="ARBA" id="ARBA00023136"/>
    </source>
</evidence>
<sequence>MSRSNYFRASSFAALAVATGLGATAAHAQSEDSTLDEVVVTGSFIAGTPEDAALPVNVLNFEDIKKMGAPNNVEIIRNISEIGMIQGESNRYSGLQQGTGSVNLRNIVSSRSIVIFNGRRLPDQVGGISQNTNMIPNAAIGRVEVLKEGGATTYGADAVGGVVNFITRKSYDGLEMTLGGRHIPGAEDLEYDASILWGKTFDRGNVLATLSYSHRSDLRALERDWSQRDYLENNHIFAWTAAGSPGSYVPQSRLGATFVNAPLTDPLNQARSITGIVRDPFCSELGGFAGFSATPSPVCYWHLTEYDFLQEEQNTTQFYGEANYDVTDNLRLHAELTYSQVDLPAISISPGEGPARNPDGGTNSVNPALFFSTPGTNPAVGQFLRDIGFYSDATIANITNPAAPGRVALPLQAWRLFGAGGNPLNASGLDDSQHTTNESWRGTLSANWDIGELFGNKLSLEGAVTYQYTNYSVSTVDVLSTRLMAALQGFGGPNCNGVRADLPGSSGCYYFNPFSSAIPRNVATGAVNPGFVGTGSYAGYAPGTGLQNNPDMLRWLYEPIWIEREQDFYVYDLILRGETNWELPGGPARWAVGGQYRLTENSRRLSDLANIGEVPIDPALAQTPRGPETNPCVIPGMQPGDPPRVLFGQTITCVTGVNAVGPFLVGPFGNRATSVLQGTTRFNETREFPVWSAFGEVNLPIFDNLQLNLSGRWEKFISDITDRDNEVFVPAGSIRWQVNDMLALRATAGKTFSQVNPDVRSFTDATFNAMTTFGGNNPTATRVYENPDIKPETGFNYNIGMILNINNFSATIDYYNITIDDYTGRDVGVSDLIAQSLQDPNNITPTNPLLNCASPFITEPQASLDGVPVLTLDGPCVQGTTRVQDIERITYTNDLNSGQLKTSGIDLTARIRFDDFWRGTLTLSTDLTYQLTYEVTPLEYLGIEIAEGWEGLGYLNDSPTGGKNGQHNSIWRATWGANYAIGRHNFNLNARFVDSLEDDRAANFQPSNTTNSNPANPSSCQGSGANINSNPPDAGGSERPFNAACNVTILNGQKIEDFFTVDFTYRVELPWDTSASFTINNLFDQDPPFARYGLSYDPYLGSPLGRNFRFTITKRIW</sequence>
<feature type="domain" description="TonB-dependent receptor plug" evidence="13">
    <location>
        <begin position="50"/>
        <end position="162"/>
    </location>
</feature>
<comment type="subcellular location">
    <subcellularLocation>
        <location evidence="1 8">Cell outer membrane</location>
        <topology evidence="1 8">Multi-pass membrane protein</topology>
    </subcellularLocation>
</comment>
<dbReference type="RefSeq" id="WP_377280647.1">
    <property type="nucleotide sequence ID" value="NZ_JBHRSI010000001.1"/>
</dbReference>
<evidence type="ECO:0000256" key="4">
    <source>
        <dbReference type="ARBA" id="ARBA00022692"/>
    </source>
</evidence>
<dbReference type="Gene3D" id="2.40.170.20">
    <property type="entry name" value="TonB-dependent receptor, beta-barrel domain"/>
    <property type="match status" value="1"/>
</dbReference>
<comment type="caution">
    <text evidence="14">The sequence shown here is derived from an EMBL/GenBank/DDBJ whole genome shotgun (WGS) entry which is preliminary data.</text>
</comment>
<keyword evidence="3 8" id="KW-1134">Transmembrane beta strand</keyword>